<dbReference type="Pfam" id="PF10963">
    <property type="entry name" value="Phage_TAC_10"/>
    <property type="match status" value="1"/>
</dbReference>
<accession>A0A511QJ65</accession>
<dbReference type="EMBL" id="BJXJ01000050">
    <property type="protein sequence ID" value="GEM77353.1"/>
    <property type="molecule type" value="Genomic_DNA"/>
</dbReference>
<evidence type="ECO:0000313" key="1">
    <source>
        <dbReference type="EMBL" id="GEM77353.1"/>
    </source>
</evidence>
<sequence length="87" mass="9663">MTKPVITINVNKTAIRFEPSLEAFNKLTNETLPFDKVAPTTNYLRRIVVKDDKAALDEALKLPGAVMTIASLVNSEYQGDLDIEVKN</sequence>
<protein>
    <recommendedName>
        <fullName evidence="3">Phage protein</fullName>
    </recommendedName>
</protein>
<dbReference type="AlphaFoldDB" id="A0A511QJ65"/>
<keyword evidence="2" id="KW-1185">Reference proteome</keyword>
<dbReference type="RefSeq" id="WP_021711897.1">
    <property type="nucleotide sequence ID" value="NZ_BAOJ01000150.1"/>
</dbReference>
<dbReference type="OrthoDB" id="5908298at2"/>
<evidence type="ECO:0008006" key="3">
    <source>
        <dbReference type="Google" id="ProtNLM"/>
    </source>
</evidence>
<reference evidence="1 2" key="1">
    <citation type="submission" date="2019-07" db="EMBL/GenBank/DDBJ databases">
        <title>Whole genome shotgun sequence of Vibrio sagamiensis NBRC 104589.</title>
        <authorList>
            <person name="Hosoyama A."/>
            <person name="Uohara A."/>
            <person name="Ohji S."/>
            <person name="Ichikawa N."/>
        </authorList>
    </citation>
    <scope>NUCLEOTIDE SEQUENCE [LARGE SCALE GENOMIC DNA]</scope>
    <source>
        <strain evidence="1 2">NBRC 104589</strain>
    </source>
</reference>
<evidence type="ECO:0000313" key="2">
    <source>
        <dbReference type="Proteomes" id="UP000321922"/>
    </source>
</evidence>
<comment type="caution">
    <text evidence="1">The sequence shown here is derived from an EMBL/GenBank/DDBJ whole genome shotgun (WGS) entry which is preliminary data.</text>
</comment>
<proteinExistence type="predicted"/>
<gene>
    <name evidence="1" type="ORF">VSA01S_34650</name>
</gene>
<name>A0A511QJ65_9VIBR</name>
<dbReference type="Proteomes" id="UP000321922">
    <property type="component" value="Unassembled WGS sequence"/>
</dbReference>
<organism evidence="1 2">
    <name type="scientific">Vibrio sagamiensis NBRC 104589</name>
    <dbReference type="NCBI Taxonomy" id="1219064"/>
    <lineage>
        <taxon>Bacteria</taxon>
        <taxon>Pseudomonadati</taxon>
        <taxon>Pseudomonadota</taxon>
        <taxon>Gammaproteobacteria</taxon>
        <taxon>Vibrionales</taxon>
        <taxon>Vibrionaceae</taxon>
        <taxon>Vibrio</taxon>
    </lineage>
</organism>
<dbReference type="InterPro" id="IPR024406">
    <property type="entry name" value="TAC-10"/>
</dbReference>